<evidence type="ECO:0000313" key="8">
    <source>
        <dbReference type="EMBL" id="CCA74569.1"/>
    </source>
</evidence>
<feature type="compositionally biased region" description="Low complexity" evidence="5">
    <location>
        <begin position="132"/>
        <end position="158"/>
    </location>
</feature>
<feature type="transmembrane region" description="Helical" evidence="6">
    <location>
        <begin position="77"/>
        <end position="99"/>
    </location>
</feature>
<dbReference type="Proteomes" id="UP000007148">
    <property type="component" value="Unassembled WGS sequence"/>
</dbReference>
<evidence type="ECO:0000313" key="9">
    <source>
        <dbReference type="Proteomes" id="UP000007148"/>
    </source>
</evidence>
<evidence type="ECO:0000256" key="1">
    <source>
        <dbReference type="ARBA" id="ARBA00004167"/>
    </source>
</evidence>
<proteinExistence type="predicted"/>
<keyword evidence="2 6" id="KW-0812">Transmembrane</keyword>
<keyword evidence="4 6" id="KW-0472">Membrane</keyword>
<evidence type="ECO:0000256" key="5">
    <source>
        <dbReference type="SAM" id="MobiDB-lite"/>
    </source>
</evidence>
<evidence type="ECO:0000256" key="3">
    <source>
        <dbReference type="ARBA" id="ARBA00022989"/>
    </source>
</evidence>
<keyword evidence="3 6" id="KW-1133">Transmembrane helix</keyword>
<dbReference type="PANTHER" id="PTHR15549">
    <property type="entry name" value="PAIRED IMMUNOGLOBULIN-LIKE TYPE 2 RECEPTOR"/>
    <property type="match status" value="1"/>
</dbReference>
<feature type="signal peptide" evidence="7">
    <location>
        <begin position="1"/>
        <end position="23"/>
    </location>
</feature>
<comment type="subcellular location">
    <subcellularLocation>
        <location evidence="1">Membrane</location>
        <topology evidence="1">Single-pass membrane protein</topology>
    </subcellularLocation>
</comment>
<name>G4TTC7_SERID</name>
<organism evidence="8 9">
    <name type="scientific">Serendipita indica (strain DSM 11827)</name>
    <name type="common">Root endophyte fungus</name>
    <name type="synonym">Piriformospora indica</name>
    <dbReference type="NCBI Taxonomy" id="1109443"/>
    <lineage>
        <taxon>Eukaryota</taxon>
        <taxon>Fungi</taxon>
        <taxon>Dikarya</taxon>
        <taxon>Basidiomycota</taxon>
        <taxon>Agaricomycotina</taxon>
        <taxon>Agaricomycetes</taxon>
        <taxon>Sebacinales</taxon>
        <taxon>Serendipitaceae</taxon>
        <taxon>Serendipita</taxon>
    </lineage>
</organism>
<feature type="region of interest" description="Disordered" evidence="5">
    <location>
        <begin position="207"/>
        <end position="236"/>
    </location>
</feature>
<protein>
    <recommendedName>
        <fullName evidence="10">Mid2 domain-containing protein</fullName>
    </recommendedName>
</protein>
<accession>G4TTC7</accession>
<dbReference type="EMBL" id="CAFZ01000328">
    <property type="protein sequence ID" value="CCA74569.1"/>
    <property type="molecule type" value="Genomic_DNA"/>
</dbReference>
<dbReference type="GO" id="GO:0071944">
    <property type="term" value="C:cell periphery"/>
    <property type="evidence" value="ECO:0007669"/>
    <property type="project" value="UniProtKB-ARBA"/>
</dbReference>
<keyword evidence="7" id="KW-0732">Signal</keyword>
<feature type="region of interest" description="Disordered" evidence="5">
    <location>
        <begin position="132"/>
        <end position="159"/>
    </location>
</feature>
<dbReference type="AlphaFoldDB" id="G4TTC7"/>
<evidence type="ECO:0000256" key="2">
    <source>
        <dbReference type="ARBA" id="ARBA00022692"/>
    </source>
</evidence>
<evidence type="ECO:0000256" key="6">
    <source>
        <dbReference type="SAM" id="Phobius"/>
    </source>
</evidence>
<feature type="chain" id="PRO_5003468765" description="Mid2 domain-containing protein" evidence="7">
    <location>
        <begin position="24"/>
        <end position="258"/>
    </location>
</feature>
<dbReference type="HOGENOM" id="CLU_1078142_0_0_1"/>
<dbReference type="GO" id="GO:0016020">
    <property type="term" value="C:membrane"/>
    <property type="evidence" value="ECO:0007669"/>
    <property type="project" value="UniProtKB-SubCell"/>
</dbReference>
<reference evidence="8 9" key="1">
    <citation type="journal article" date="2011" name="PLoS Pathog.">
        <title>Endophytic Life Strategies Decoded by Genome and Transcriptome Analyses of the Mutualistic Root Symbiont Piriformospora indica.</title>
        <authorList>
            <person name="Zuccaro A."/>
            <person name="Lahrmann U."/>
            <person name="Guldener U."/>
            <person name="Langen G."/>
            <person name="Pfiffi S."/>
            <person name="Biedenkopf D."/>
            <person name="Wong P."/>
            <person name="Samans B."/>
            <person name="Grimm C."/>
            <person name="Basiewicz M."/>
            <person name="Murat C."/>
            <person name="Martin F."/>
            <person name="Kogel K.H."/>
        </authorList>
    </citation>
    <scope>NUCLEOTIDE SEQUENCE [LARGE SCALE GENOMIC DNA]</scope>
    <source>
        <strain evidence="8 9">DSM 11827</strain>
    </source>
</reference>
<dbReference type="InterPro" id="IPR051694">
    <property type="entry name" value="Immunoregulatory_rcpt-like"/>
</dbReference>
<keyword evidence="9" id="KW-1185">Reference proteome</keyword>
<comment type="caution">
    <text evidence="8">The sequence shown here is derived from an EMBL/GenBank/DDBJ whole genome shotgun (WGS) entry which is preliminary data.</text>
</comment>
<evidence type="ECO:0000256" key="7">
    <source>
        <dbReference type="SAM" id="SignalP"/>
    </source>
</evidence>
<feature type="transmembrane region" description="Helical" evidence="6">
    <location>
        <begin position="106"/>
        <end position="124"/>
    </location>
</feature>
<dbReference type="InParanoid" id="G4TTC7"/>
<sequence length="258" mass="26430">MFVSLVLQPLSTLLVFAVASVAAHPSAGDGTVPHVYDPGFSKHPSRMNIPGTLRVRQRMRAAQWVIQFVALHRRPSAAALDAAILGKLVATAVAAILVTRARHLEHASISSLSVISVASISYISTQSSLSAAASSSTSSPPGGTIAGTTGTGTPEPTSKNNTGAIVGGVVGGVAAICLLVGLLLFLLHKQKKQSAGTSEVASTYTAQPMMGQHPPSSPGFPGNPGSPVNTPSAYGFPSAAPTPALVYNQNEMYPNRNT</sequence>
<feature type="transmembrane region" description="Helical" evidence="6">
    <location>
        <begin position="164"/>
        <end position="187"/>
    </location>
</feature>
<evidence type="ECO:0000256" key="4">
    <source>
        <dbReference type="ARBA" id="ARBA00023136"/>
    </source>
</evidence>
<evidence type="ECO:0008006" key="10">
    <source>
        <dbReference type="Google" id="ProtNLM"/>
    </source>
</evidence>
<gene>
    <name evidence="8" type="ORF">PIIN_08521</name>
</gene>